<protein>
    <recommendedName>
        <fullName evidence="8">DoxX family protein</fullName>
    </recommendedName>
</protein>
<gene>
    <name evidence="6" type="ORF">GCM10009422_20050</name>
</gene>
<keyword evidence="7" id="KW-1185">Reference proteome</keyword>
<keyword evidence="4 5" id="KW-0472">Membrane</keyword>
<dbReference type="EMBL" id="BAAAGA010000005">
    <property type="protein sequence ID" value="GAA0623825.1"/>
    <property type="molecule type" value="Genomic_DNA"/>
</dbReference>
<evidence type="ECO:0000256" key="5">
    <source>
        <dbReference type="SAM" id="Phobius"/>
    </source>
</evidence>
<feature type="transmembrane region" description="Helical" evidence="5">
    <location>
        <begin position="95"/>
        <end position="115"/>
    </location>
</feature>
<keyword evidence="2 5" id="KW-0812">Transmembrane</keyword>
<name>A0ABN1GYQ9_9CAUL</name>
<keyword evidence="3 5" id="KW-1133">Transmembrane helix</keyword>
<comment type="subcellular location">
    <subcellularLocation>
        <location evidence="1">Membrane</location>
        <topology evidence="1">Multi-pass membrane protein</topology>
    </subcellularLocation>
</comment>
<feature type="transmembrane region" description="Helical" evidence="5">
    <location>
        <begin position="71"/>
        <end position="89"/>
    </location>
</feature>
<evidence type="ECO:0000313" key="7">
    <source>
        <dbReference type="Proteomes" id="UP001501352"/>
    </source>
</evidence>
<evidence type="ECO:0000256" key="3">
    <source>
        <dbReference type="ARBA" id="ARBA00022989"/>
    </source>
</evidence>
<evidence type="ECO:0000256" key="4">
    <source>
        <dbReference type="ARBA" id="ARBA00023136"/>
    </source>
</evidence>
<comment type="caution">
    <text evidence="6">The sequence shown here is derived from an EMBL/GenBank/DDBJ whole genome shotgun (WGS) entry which is preliminary data.</text>
</comment>
<dbReference type="Pfam" id="PF13564">
    <property type="entry name" value="DoxX_2"/>
    <property type="match status" value="1"/>
</dbReference>
<dbReference type="InterPro" id="IPR032808">
    <property type="entry name" value="DoxX"/>
</dbReference>
<dbReference type="RefSeq" id="WP_343793315.1">
    <property type="nucleotide sequence ID" value="NZ_BAAAGA010000005.1"/>
</dbReference>
<evidence type="ECO:0000256" key="2">
    <source>
        <dbReference type="ARBA" id="ARBA00022692"/>
    </source>
</evidence>
<feature type="transmembrane region" description="Helical" evidence="5">
    <location>
        <begin position="12"/>
        <end position="31"/>
    </location>
</feature>
<sequence length="130" mass="13956">MKATPLVWTGRVLSALFVLFMLGASIAPKFLMPEMAEQASTPIGVSADHVLMIGALELIGTLLYVWRRTALMGAIFMTAILGGAIATHMNAGSPLYSHTLFGVWLGLVMWGGLWLRDEGVRAMLPLRGAA</sequence>
<evidence type="ECO:0008006" key="8">
    <source>
        <dbReference type="Google" id="ProtNLM"/>
    </source>
</evidence>
<accession>A0ABN1GYQ9</accession>
<evidence type="ECO:0000256" key="1">
    <source>
        <dbReference type="ARBA" id="ARBA00004141"/>
    </source>
</evidence>
<reference evidence="7" key="1">
    <citation type="journal article" date="2019" name="Int. J. Syst. Evol. Microbiol.">
        <title>The Global Catalogue of Microorganisms (GCM) 10K type strain sequencing project: providing services to taxonomists for standard genome sequencing and annotation.</title>
        <authorList>
            <consortium name="The Broad Institute Genomics Platform"/>
            <consortium name="The Broad Institute Genome Sequencing Center for Infectious Disease"/>
            <person name="Wu L."/>
            <person name="Ma J."/>
        </authorList>
    </citation>
    <scope>NUCLEOTIDE SEQUENCE [LARGE SCALE GENOMIC DNA]</scope>
    <source>
        <strain evidence="7">JCM 12928</strain>
    </source>
</reference>
<evidence type="ECO:0000313" key="6">
    <source>
        <dbReference type="EMBL" id="GAA0623825.1"/>
    </source>
</evidence>
<feature type="transmembrane region" description="Helical" evidence="5">
    <location>
        <begin position="43"/>
        <end position="64"/>
    </location>
</feature>
<organism evidence="6 7">
    <name type="scientific">Brevundimonas kwangchunensis</name>
    <dbReference type="NCBI Taxonomy" id="322163"/>
    <lineage>
        <taxon>Bacteria</taxon>
        <taxon>Pseudomonadati</taxon>
        <taxon>Pseudomonadota</taxon>
        <taxon>Alphaproteobacteria</taxon>
        <taxon>Caulobacterales</taxon>
        <taxon>Caulobacteraceae</taxon>
        <taxon>Brevundimonas</taxon>
    </lineage>
</organism>
<proteinExistence type="predicted"/>
<dbReference type="Proteomes" id="UP001501352">
    <property type="component" value="Unassembled WGS sequence"/>
</dbReference>